<evidence type="ECO:0000313" key="3">
    <source>
        <dbReference type="EMBL" id="CAH2049145.1"/>
    </source>
</evidence>
<dbReference type="Proteomes" id="UP000837857">
    <property type="component" value="Chromosome 19"/>
</dbReference>
<evidence type="ECO:0000313" key="4">
    <source>
        <dbReference type="Proteomes" id="UP000837857"/>
    </source>
</evidence>
<sequence>MTDLKKRIKKEINNDNKENDFNHVKDKEPLNLNIPLRVLSRIVVISALLLVVYFTSRDEKLETFAKQFEVVKDKIKFTIAHHFGVLPSKIYLTHPTFFSEITSKPPVTLHDQYWHPHVDKETYKSFHYTTLLYLSNYNVDFEGGPDLGEGNRGNSPGASTKEGPHLKTRIGLHSFVAPRPPDL</sequence>
<name>A0ABN8I863_9NEOP</name>
<evidence type="ECO:0000256" key="1">
    <source>
        <dbReference type="SAM" id="MobiDB-lite"/>
    </source>
</evidence>
<dbReference type="EMBL" id="OW152831">
    <property type="protein sequence ID" value="CAH2049145.1"/>
    <property type="molecule type" value="Genomic_DNA"/>
</dbReference>
<organism evidence="3 4">
    <name type="scientific">Iphiclides podalirius</name>
    <name type="common">scarce swallowtail</name>
    <dbReference type="NCBI Taxonomy" id="110791"/>
    <lineage>
        <taxon>Eukaryota</taxon>
        <taxon>Metazoa</taxon>
        <taxon>Ecdysozoa</taxon>
        <taxon>Arthropoda</taxon>
        <taxon>Hexapoda</taxon>
        <taxon>Insecta</taxon>
        <taxon>Pterygota</taxon>
        <taxon>Neoptera</taxon>
        <taxon>Endopterygota</taxon>
        <taxon>Lepidoptera</taxon>
        <taxon>Glossata</taxon>
        <taxon>Ditrysia</taxon>
        <taxon>Papilionoidea</taxon>
        <taxon>Papilionidae</taxon>
        <taxon>Papilioninae</taxon>
        <taxon>Iphiclides</taxon>
    </lineage>
</organism>
<dbReference type="InterPro" id="IPR039210">
    <property type="entry name" value="OGFOD3"/>
</dbReference>
<reference evidence="3" key="1">
    <citation type="submission" date="2022-03" db="EMBL/GenBank/DDBJ databases">
        <authorList>
            <person name="Martin H S."/>
        </authorList>
    </citation>
    <scope>NUCLEOTIDE SEQUENCE</scope>
</reference>
<keyword evidence="2" id="KW-0472">Membrane</keyword>
<proteinExistence type="predicted"/>
<feature type="non-terminal residue" evidence="3">
    <location>
        <position position="183"/>
    </location>
</feature>
<feature type="region of interest" description="Disordered" evidence="1">
    <location>
        <begin position="145"/>
        <end position="165"/>
    </location>
</feature>
<gene>
    <name evidence="3" type="ORF">IPOD504_LOCUS6635</name>
</gene>
<feature type="transmembrane region" description="Helical" evidence="2">
    <location>
        <begin position="38"/>
        <end position="56"/>
    </location>
</feature>
<keyword evidence="2" id="KW-1133">Transmembrane helix</keyword>
<protein>
    <submittedName>
        <fullName evidence="3">Uncharacterized protein</fullName>
    </submittedName>
</protein>
<keyword evidence="4" id="KW-1185">Reference proteome</keyword>
<accession>A0ABN8I863</accession>
<dbReference type="PANTHER" id="PTHR14650:SF1">
    <property type="entry name" value="2-OXOGLUTARATE AND IRON-DEPENDENT OXYGENASE DOMAIN-CONTAINING PROTEIN 3"/>
    <property type="match status" value="1"/>
</dbReference>
<keyword evidence="2" id="KW-0812">Transmembrane</keyword>
<evidence type="ECO:0000256" key="2">
    <source>
        <dbReference type="SAM" id="Phobius"/>
    </source>
</evidence>
<dbReference type="PANTHER" id="PTHR14650">
    <property type="entry name" value="PROLYL HYDROXYLASE-RELATED"/>
    <property type="match status" value="1"/>
</dbReference>